<evidence type="ECO:0000313" key="1">
    <source>
        <dbReference type="EMBL" id="MBZ6156233.1"/>
    </source>
</evidence>
<comment type="caution">
    <text evidence="1">The sequence shown here is derived from an EMBL/GenBank/DDBJ whole genome shotgun (WGS) entry which is preliminary data.</text>
</comment>
<protein>
    <submittedName>
        <fullName evidence="1">Uncharacterized protein</fullName>
    </submittedName>
</protein>
<name>A0ABS7WE39_STROV</name>
<reference evidence="1 2" key="1">
    <citation type="submission" date="2021-06" db="EMBL/GenBank/DDBJ databases">
        <title>Ecological speciation of a Streptomyces species isolated from different habitats and geographic origins.</title>
        <authorList>
            <person name="Wang J."/>
        </authorList>
    </citation>
    <scope>NUCLEOTIDE SEQUENCE [LARGE SCALE GENOMIC DNA]</scope>
    <source>
        <strain evidence="1 2">FXJ8.012</strain>
    </source>
</reference>
<dbReference type="EMBL" id="JAHSTP010000025">
    <property type="protein sequence ID" value="MBZ6156233.1"/>
    <property type="molecule type" value="Genomic_DNA"/>
</dbReference>
<evidence type="ECO:0000313" key="2">
    <source>
        <dbReference type="Proteomes" id="UP000758701"/>
    </source>
</evidence>
<proteinExistence type="predicted"/>
<dbReference type="Proteomes" id="UP000758701">
    <property type="component" value="Unassembled WGS sequence"/>
</dbReference>
<organism evidence="1 2">
    <name type="scientific">Streptomyces olivaceus</name>
    <dbReference type="NCBI Taxonomy" id="47716"/>
    <lineage>
        <taxon>Bacteria</taxon>
        <taxon>Bacillati</taxon>
        <taxon>Actinomycetota</taxon>
        <taxon>Actinomycetes</taxon>
        <taxon>Kitasatosporales</taxon>
        <taxon>Streptomycetaceae</taxon>
        <taxon>Streptomyces</taxon>
    </lineage>
</organism>
<sequence length="165" mass="17415">MVGLFWIQSGGTYLGTPPVPPAPGVLLSATGPLIVGPDPQETLWSDVTDLQVTEAPARSTAARWAARAASVAAAALNAWTPPGPVEMTVVMTTGGHETTTPVFSGASSAYTEREVDLSHGLLARFVRGESSPAVMSDWWNAEQQPDGALPSRHREALLESWLHMG</sequence>
<dbReference type="RefSeq" id="WP_037771710.1">
    <property type="nucleotide sequence ID" value="NZ_JAHSSQ010000029.1"/>
</dbReference>
<keyword evidence="2" id="KW-1185">Reference proteome</keyword>
<gene>
    <name evidence="1" type="ORF">KVH32_34505</name>
</gene>
<accession>A0ABS7WE39</accession>